<organism evidence="5 6">
    <name type="scientific">Rhizobium halophytocola</name>
    <dbReference type="NCBI Taxonomy" id="735519"/>
    <lineage>
        <taxon>Bacteria</taxon>
        <taxon>Pseudomonadati</taxon>
        <taxon>Pseudomonadota</taxon>
        <taxon>Alphaproteobacteria</taxon>
        <taxon>Hyphomicrobiales</taxon>
        <taxon>Rhizobiaceae</taxon>
        <taxon>Rhizobium/Agrobacterium group</taxon>
        <taxon>Rhizobium</taxon>
    </lineage>
</organism>
<dbReference type="InterPro" id="IPR036390">
    <property type="entry name" value="WH_DNA-bd_sf"/>
</dbReference>
<dbReference type="InterPro" id="IPR036388">
    <property type="entry name" value="WH-like_DNA-bd_sf"/>
</dbReference>
<evidence type="ECO:0000313" key="5">
    <source>
        <dbReference type="EMBL" id="MBP1849306.1"/>
    </source>
</evidence>
<gene>
    <name evidence="5" type="ORF">J2Z17_000727</name>
</gene>
<dbReference type="SUPFAM" id="SSF46785">
    <property type="entry name" value="Winged helix' DNA-binding domain"/>
    <property type="match status" value="1"/>
</dbReference>
<dbReference type="PANTHER" id="PTHR43537">
    <property type="entry name" value="TRANSCRIPTIONAL REGULATOR, GNTR FAMILY"/>
    <property type="match status" value="1"/>
</dbReference>
<evidence type="ECO:0000259" key="4">
    <source>
        <dbReference type="PROSITE" id="PS50949"/>
    </source>
</evidence>
<evidence type="ECO:0000313" key="6">
    <source>
        <dbReference type="Proteomes" id="UP000759443"/>
    </source>
</evidence>
<dbReference type="EMBL" id="JAGGJU010000002">
    <property type="protein sequence ID" value="MBP1849306.1"/>
    <property type="molecule type" value="Genomic_DNA"/>
</dbReference>
<dbReference type="PROSITE" id="PS50949">
    <property type="entry name" value="HTH_GNTR"/>
    <property type="match status" value="1"/>
</dbReference>
<keyword evidence="3" id="KW-0804">Transcription</keyword>
<dbReference type="InterPro" id="IPR011711">
    <property type="entry name" value="GntR_C"/>
</dbReference>
<dbReference type="RefSeq" id="WP_209942341.1">
    <property type="nucleotide sequence ID" value="NZ_JAGGJU010000002.1"/>
</dbReference>
<dbReference type="InterPro" id="IPR008920">
    <property type="entry name" value="TF_FadR/GntR_C"/>
</dbReference>
<dbReference type="SMART" id="SM00345">
    <property type="entry name" value="HTH_GNTR"/>
    <property type="match status" value="1"/>
</dbReference>
<protein>
    <submittedName>
        <fullName evidence="5">DNA-binding GntR family transcriptional regulator</fullName>
    </submittedName>
</protein>
<dbReference type="PRINTS" id="PR00035">
    <property type="entry name" value="HTHGNTR"/>
</dbReference>
<accession>A0ABS4DUD1</accession>
<dbReference type="Pfam" id="PF00392">
    <property type="entry name" value="GntR"/>
    <property type="match status" value="1"/>
</dbReference>
<feature type="domain" description="HTH gntR-type" evidence="4">
    <location>
        <begin position="48"/>
        <end position="115"/>
    </location>
</feature>
<keyword evidence="1" id="KW-0805">Transcription regulation</keyword>
<name>A0ABS4DUD1_9HYPH</name>
<comment type="caution">
    <text evidence="5">The sequence shown here is derived from an EMBL/GenBank/DDBJ whole genome shotgun (WGS) entry which is preliminary data.</text>
</comment>
<dbReference type="SUPFAM" id="SSF48008">
    <property type="entry name" value="GntR ligand-binding domain-like"/>
    <property type="match status" value="1"/>
</dbReference>
<dbReference type="InterPro" id="IPR000524">
    <property type="entry name" value="Tscrpt_reg_HTH_GntR"/>
</dbReference>
<proteinExistence type="predicted"/>
<dbReference type="Pfam" id="PF07729">
    <property type="entry name" value="FCD"/>
    <property type="match status" value="1"/>
</dbReference>
<dbReference type="SMART" id="SM00895">
    <property type="entry name" value="FCD"/>
    <property type="match status" value="1"/>
</dbReference>
<evidence type="ECO:0000256" key="3">
    <source>
        <dbReference type="ARBA" id="ARBA00023163"/>
    </source>
</evidence>
<dbReference type="CDD" id="cd07377">
    <property type="entry name" value="WHTH_GntR"/>
    <property type="match status" value="1"/>
</dbReference>
<keyword evidence="6" id="KW-1185">Reference proteome</keyword>
<dbReference type="PANTHER" id="PTHR43537:SF45">
    <property type="entry name" value="GNTR FAMILY REGULATORY PROTEIN"/>
    <property type="match status" value="1"/>
</dbReference>
<evidence type="ECO:0000256" key="1">
    <source>
        <dbReference type="ARBA" id="ARBA00023015"/>
    </source>
</evidence>
<reference evidence="5 6" key="1">
    <citation type="submission" date="2021-03" db="EMBL/GenBank/DDBJ databases">
        <title>Genomic Encyclopedia of Type Strains, Phase IV (KMG-IV): sequencing the most valuable type-strain genomes for metagenomic binning, comparative biology and taxonomic classification.</title>
        <authorList>
            <person name="Goeker M."/>
        </authorList>
    </citation>
    <scope>NUCLEOTIDE SEQUENCE [LARGE SCALE GENOMIC DNA]</scope>
    <source>
        <strain evidence="5 6">DSM 21600</strain>
    </source>
</reference>
<sequence>MARDTTGKSKLASNRKAAGVGRVAAFDDAAPLASVSDEEHAWEPAKPRTLVDHAVEAILSAAARGLILPGDRIVEPDLVARLGMSRVPIREALRQLESQGVVVSEPYKGIRLQEVSQARLMQIIDVRISLEGLATRRAIELGHNGPTQIDKLKAAIDELALMRSRGDIYGFASADTHFHRVLCSFADNPVLSGLWESIARQLTVIFGLSTRGKPMDEIIDEHYRMADVFASGDIALMEAEIEQHIRFQALDVNYEAIIAERRAQRG</sequence>
<dbReference type="Gene3D" id="1.20.120.530">
    <property type="entry name" value="GntR ligand-binding domain-like"/>
    <property type="match status" value="1"/>
</dbReference>
<keyword evidence="2 5" id="KW-0238">DNA-binding</keyword>
<dbReference type="Gene3D" id="1.10.10.10">
    <property type="entry name" value="Winged helix-like DNA-binding domain superfamily/Winged helix DNA-binding domain"/>
    <property type="match status" value="1"/>
</dbReference>
<evidence type="ECO:0000256" key="2">
    <source>
        <dbReference type="ARBA" id="ARBA00023125"/>
    </source>
</evidence>
<dbReference type="Proteomes" id="UP000759443">
    <property type="component" value="Unassembled WGS sequence"/>
</dbReference>
<dbReference type="GO" id="GO:0003677">
    <property type="term" value="F:DNA binding"/>
    <property type="evidence" value="ECO:0007669"/>
    <property type="project" value="UniProtKB-KW"/>
</dbReference>